<organism evidence="2 3">
    <name type="scientific">Naegleria fowleri</name>
    <name type="common">Brain eating amoeba</name>
    <dbReference type="NCBI Taxonomy" id="5763"/>
    <lineage>
        <taxon>Eukaryota</taxon>
        <taxon>Discoba</taxon>
        <taxon>Heterolobosea</taxon>
        <taxon>Tetramitia</taxon>
        <taxon>Eutetramitia</taxon>
        <taxon>Vahlkampfiidae</taxon>
        <taxon>Naegleria</taxon>
    </lineage>
</organism>
<sequence>MSGISSYLSQRSSFSRGLNASESGVSDGVNTNSSSSRHYESSNHRSNWRDRGGSRGRGRGNYQSSSSFRGRGRGRYHSSSSGHRDDYQKSRVFNDDHHNHQDLYGMEEKDERASAEEEALALKLLEQEESLQTAGSELFIPVEQEYDMFCKKVINWKNDSHSISQQVSDGEQLKQFRSYDVEATEQCKKMLQQISKPTTTDVSTINTLTVSSDSLLTSAYRDVVKKIQEEVSQGQSKHYAKLDKTILHYEDILYSLMKVPKLTCIPSHSSQFQHTSDNSSESTSCTQFEKFKNIFERKQRERRELKDFPNFADNLFEKCTELFNIAEEAPVCEIENDADVQKAIQQVIDSTRKTTVYQKTNGPYDYGTLLQALLDFMGRKSKHQTSQSSRDKMRHSERSKYQSISTGDEEEESFHNNESVLSKRKRENESDESDNEEDNEESSEENEEETSEHETEEHEQASQITQSEFTKCKTTIELLGDRYKLLPQIHKWHSLLNLSMGANGIDFHIDLKTSFKKRQKQIRHDLSVAQRPDWKHKEATQVAVLASSSTPLSRSILSSSNKCLDVVHHSLL</sequence>
<dbReference type="Proteomes" id="UP000444721">
    <property type="component" value="Unassembled WGS sequence"/>
</dbReference>
<dbReference type="VEuPathDB" id="AmoebaDB:NF0053110"/>
<dbReference type="VEuPathDB" id="AmoebaDB:NfTy_015880"/>
<evidence type="ECO:0000256" key="1">
    <source>
        <dbReference type="SAM" id="MobiDB-lite"/>
    </source>
</evidence>
<accession>A0A6A5CBE1</accession>
<dbReference type="AlphaFoldDB" id="A0A6A5CBE1"/>
<name>A0A6A5CBE1_NAEFO</name>
<evidence type="ECO:0000313" key="2">
    <source>
        <dbReference type="EMBL" id="KAF0982960.1"/>
    </source>
</evidence>
<feature type="compositionally biased region" description="Basic and acidic residues" evidence="1">
    <location>
        <begin position="389"/>
        <end position="400"/>
    </location>
</feature>
<dbReference type="VEuPathDB" id="AmoebaDB:FDP41_010939"/>
<proteinExistence type="predicted"/>
<dbReference type="GeneID" id="68118154"/>
<feature type="compositionally biased region" description="Basic and acidic residues" evidence="1">
    <location>
        <begin position="37"/>
        <end position="53"/>
    </location>
</feature>
<evidence type="ECO:0000313" key="3">
    <source>
        <dbReference type="Proteomes" id="UP000444721"/>
    </source>
</evidence>
<dbReference type="RefSeq" id="XP_044567673.1">
    <property type="nucleotide sequence ID" value="XM_044701291.1"/>
</dbReference>
<feature type="compositionally biased region" description="Low complexity" evidence="1">
    <location>
        <begin position="60"/>
        <end position="69"/>
    </location>
</feature>
<dbReference type="EMBL" id="VFQX01000007">
    <property type="protein sequence ID" value="KAF0982960.1"/>
    <property type="molecule type" value="Genomic_DNA"/>
</dbReference>
<dbReference type="OrthoDB" id="10419810at2759"/>
<feature type="region of interest" description="Disordered" evidence="1">
    <location>
        <begin position="380"/>
        <end position="467"/>
    </location>
</feature>
<feature type="compositionally biased region" description="Acidic residues" evidence="1">
    <location>
        <begin position="429"/>
        <end position="451"/>
    </location>
</feature>
<feature type="region of interest" description="Disordered" evidence="1">
    <location>
        <begin position="1"/>
        <end position="89"/>
    </location>
</feature>
<gene>
    <name evidence="2" type="ORF">FDP41_010939</name>
</gene>
<dbReference type="OMA" id="NWKNDSH"/>
<reference evidence="2 3" key="1">
    <citation type="journal article" date="2019" name="Sci. Rep.">
        <title>Nanopore sequencing improves the draft genome of the human pathogenic amoeba Naegleria fowleri.</title>
        <authorList>
            <person name="Liechti N."/>
            <person name="Schurch N."/>
            <person name="Bruggmann R."/>
            <person name="Wittwer M."/>
        </authorList>
    </citation>
    <scope>NUCLEOTIDE SEQUENCE [LARGE SCALE GENOMIC DNA]</scope>
    <source>
        <strain evidence="2 3">ATCC 30894</strain>
    </source>
</reference>
<protein>
    <submittedName>
        <fullName evidence="2">Uncharacterized protein</fullName>
    </submittedName>
</protein>
<keyword evidence="3" id="KW-1185">Reference proteome</keyword>
<comment type="caution">
    <text evidence="2">The sequence shown here is derived from an EMBL/GenBank/DDBJ whole genome shotgun (WGS) entry which is preliminary data.</text>
</comment>
<feature type="compositionally biased region" description="Low complexity" evidence="1">
    <location>
        <begin position="1"/>
        <end position="15"/>
    </location>
</feature>